<proteinExistence type="predicted"/>
<dbReference type="InterPro" id="IPR038765">
    <property type="entry name" value="Papain-like_cys_pep_sf"/>
</dbReference>
<name>A0ABU1L9M2_9FLAO</name>
<dbReference type="Pfam" id="PF01841">
    <property type="entry name" value="Transglut_core"/>
    <property type="match status" value="1"/>
</dbReference>
<dbReference type="Gene3D" id="2.60.40.3140">
    <property type="match status" value="1"/>
</dbReference>
<evidence type="ECO:0000259" key="1">
    <source>
        <dbReference type="Pfam" id="PF01841"/>
    </source>
</evidence>
<dbReference type="Gene3D" id="3.10.620.30">
    <property type="match status" value="1"/>
</dbReference>
<evidence type="ECO:0000313" key="3">
    <source>
        <dbReference type="Proteomes" id="UP001184853"/>
    </source>
</evidence>
<dbReference type="RefSeq" id="WP_115981708.1">
    <property type="nucleotide sequence ID" value="NZ_JAVDQS010000001.1"/>
</dbReference>
<dbReference type="Gene3D" id="2.60.120.1130">
    <property type="match status" value="1"/>
</dbReference>
<dbReference type="SUPFAM" id="SSF54001">
    <property type="entry name" value="Cysteine proteinases"/>
    <property type="match status" value="1"/>
</dbReference>
<gene>
    <name evidence="2" type="ORF">J2781_000322</name>
</gene>
<protein>
    <recommendedName>
        <fullName evidence="1">Transglutaminase-like domain-containing protein</fullName>
    </recommendedName>
</protein>
<sequence>MKKIILIAICSMNFIFIEAQKHKFLEPPKFNEADLSKQKSALDENAPAEILYKSLHFSIDNTTGNLVKEAFYRIKIYDKDKAEDWLNLEIPLYQGSGSEQETLSKMKAFTYNLENGAALATKVDKSSKYKSKESKYVSITKFAFPNVKNGSVIEYQYEINSPFLFIIPEILIETDTPSLYTEYVLDTPSNIAYNVNYTGSLSPKYREIEERMMYGMNYKTYRFGYENVKGFKTEKFVNNDRNYRTKISAELHSTNFRELKLYSSSWEQIKQRLYENEDFGGELKKTKLAKENMPANISGISNEAEKADAIFNYVKNTFTWNKDRGVYIEDGIKKMLETKTGNAAEMNLFLVMLLREAGIKADPLVISTVSNGMINLASPNISNMNFVIAAIQTKDGFHLYDATAKQSSMDQLPPRDWNQFGILMAKEKVQQLSMTNSKTSFTYLTADAKINDDGSISGSYSDKDTGTYAMFAKENYDDNAEKYKKQYKENFSIDFTNIDSKVLENGDFESTMKFSSDNMIDKIGKKMIINPMLFLNKNSNEFDQTEQRRFMIEFTSPVTRVKKIVLEIPAGYVIEEMPKNKKIVTDDKEIEYSYIAEQKGNKLEVTSTTKITSPDYPKEYYPAFKQIWDVASKQENQVISLIKKTL</sequence>
<keyword evidence="3" id="KW-1185">Reference proteome</keyword>
<dbReference type="EMBL" id="JAVDQS010000001">
    <property type="protein sequence ID" value="MDR6403418.1"/>
    <property type="molecule type" value="Genomic_DNA"/>
</dbReference>
<organism evidence="2 3">
    <name type="scientific">Chryseobacterium geocarposphaerae</name>
    <dbReference type="NCBI Taxonomy" id="1416776"/>
    <lineage>
        <taxon>Bacteria</taxon>
        <taxon>Pseudomonadati</taxon>
        <taxon>Bacteroidota</taxon>
        <taxon>Flavobacteriia</taxon>
        <taxon>Flavobacteriales</taxon>
        <taxon>Weeksellaceae</taxon>
        <taxon>Chryseobacterium group</taxon>
        <taxon>Chryseobacterium</taxon>
    </lineage>
</organism>
<accession>A0ABU1L9M2</accession>
<comment type="caution">
    <text evidence="2">The sequence shown here is derived from an EMBL/GenBank/DDBJ whole genome shotgun (WGS) entry which is preliminary data.</text>
</comment>
<reference evidence="2 3" key="1">
    <citation type="submission" date="2023-07" db="EMBL/GenBank/DDBJ databases">
        <title>Sorghum-associated microbial communities from plants grown in Nebraska, USA.</title>
        <authorList>
            <person name="Schachtman D."/>
        </authorList>
    </citation>
    <scope>NUCLEOTIDE SEQUENCE [LARGE SCALE GENOMIC DNA]</scope>
    <source>
        <strain evidence="2 3">DS1709</strain>
    </source>
</reference>
<dbReference type="InterPro" id="IPR002931">
    <property type="entry name" value="Transglutaminase-like"/>
</dbReference>
<dbReference type="Proteomes" id="UP001184853">
    <property type="component" value="Unassembled WGS sequence"/>
</dbReference>
<feature type="domain" description="Transglutaminase-like" evidence="1">
    <location>
        <begin position="296"/>
        <end position="361"/>
    </location>
</feature>
<evidence type="ECO:0000313" key="2">
    <source>
        <dbReference type="EMBL" id="MDR6403418.1"/>
    </source>
</evidence>